<proteinExistence type="predicted"/>
<dbReference type="InterPro" id="IPR011055">
    <property type="entry name" value="Dup_hybrid_motif"/>
</dbReference>
<dbReference type="Gene3D" id="3.10.350.10">
    <property type="entry name" value="LysM domain"/>
    <property type="match status" value="2"/>
</dbReference>
<accession>A0A7W6DC14</accession>
<organism evidence="4 5">
    <name type="scientific">Sphingobium fontiphilum</name>
    <dbReference type="NCBI Taxonomy" id="944425"/>
    <lineage>
        <taxon>Bacteria</taxon>
        <taxon>Pseudomonadati</taxon>
        <taxon>Pseudomonadota</taxon>
        <taxon>Alphaproteobacteria</taxon>
        <taxon>Sphingomonadales</taxon>
        <taxon>Sphingomonadaceae</taxon>
        <taxon>Sphingobium</taxon>
    </lineage>
</organism>
<comment type="caution">
    <text evidence="4">The sequence shown here is derived from an EMBL/GenBank/DDBJ whole genome shotgun (WGS) entry which is preliminary data.</text>
</comment>
<feature type="domain" description="LysM" evidence="3">
    <location>
        <begin position="74"/>
        <end position="118"/>
    </location>
</feature>
<protein>
    <submittedName>
        <fullName evidence="4">Murein DD-endopeptidase MepM/ murein hydrolase activator NlpD</fullName>
    </submittedName>
</protein>
<dbReference type="CDD" id="cd00118">
    <property type="entry name" value="LysM"/>
    <property type="match status" value="2"/>
</dbReference>
<feature type="region of interest" description="Disordered" evidence="1">
    <location>
        <begin position="24"/>
        <end position="44"/>
    </location>
</feature>
<dbReference type="SUPFAM" id="SSF51261">
    <property type="entry name" value="Duplicated hybrid motif"/>
    <property type="match status" value="1"/>
</dbReference>
<reference evidence="4 5" key="1">
    <citation type="submission" date="2020-08" db="EMBL/GenBank/DDBJ databases">
        <title>Genomic Encyclopedia of Type Strains, Phase IV (KMG-IV): sequencing the most valuable type-strain genomes for metagenomic binning, comparative biology and taxonomic classification.</title>
        <authorList>
            <person name="Goeker M."/>
        </authorList>
    </citation>
    <scope>NUCLEOTIDE SEQUENCE [LARGE SCALE GENOMIC DNA]</scope>
    <source>
        <strain evidence="4 5">DSM 29348</strain>
    </source>
</reference>
<keyword evidence="4" id="KW-0378">Hydrolase</keyword>
<dbReference type="GO" id="GO:0004222">
    <property type="term" value="F:metalloendopeptidase activity"/>
    <property type="evidence" value="ECO:0007669"/>
    <property type="project" value="TreeGrafter"/>
</dbReference>
<dbReference type="InterPro" id="IPR016047">
    <property type="entry name" value="M23ase_b-sheet_dom"/>
</dbReference>
<dbReference type="Gene3D" id="2.70.70.10">
    <property type="entry name" value="Glucose Permease (Domain IIA)"/>
    <property type="match status" value="1"/>
</dbReference>
<feature type="domain" description="LysM" evidence="3">
    <location>
        <begin position="122"/>
        <end position="166"/>
    </location>
</feature>
<dbReference type="PROSITE" id="PS51782">
    <property type="entry name" value="LYSM"/>
    <property type="match status" value="2"/>
</dbReference>
<feature type="chain" id="PRO_5031201265" evidence="2">
    <location>
        <begin position="23"/>
        <end position="353"/>
    </location>
</feature>
<evidence type="ECO:0000256" key="2">
    <source>
        <dbReference type="SAM" id="SignalP"/>
    </source>
</evidence>
<dbReference type="InterPro" id="IPR018392">
    <property type="entry name" value="LysM"/>
</dbReference>
<keyword evidence="2" id="KW-0732">Signal</keyword>
<feature type="signal peptide" evidence="2">
    <location>
        <begin position="1"/>
        <end position="22"/>
    </location>
</feature>
<dbReference type="Proteomes" id="UP000552757">
    <property type="component" value="Unassembled WGS sequence"/>
</dbReference>
<gene>
    <name evidence="4" type="ORF">GGR44_000112</name>
</gene>
<evidence type="ECO:0000256" key="1">
    <source>
        <dbReference type="SAM" id="MobiDB-lite"/>
    </source>
</evidence>
<dbReference type="CDD" id="cd12797">
    <property type="entry name" value="M23_peptidase"/>
    <property type="match status" value="1"/>
</dbReference>
<dbReference type="PANTHER" id="PTHR21666:SF270">
    <property type="entry name" value="MUREIN HYDROLASE ACTIVATOR ENVC"/>
    <property type="match status" value="1"/>
</dbReference>
<evidence type="ECO:0000313" key="5">
    <source>
        <dbReference type="Proteomes" id="UP000552757"/>
    </source>
</evidence>
<dbReference type="AlphaFoldDB" id="A0A7W6DC14"/>
<keyword evidence="5" id="KW-1185">Reference proteome</keyword>
<dbReference type="EMBL" id="JACIEB010000001">
    <property type="protein sequence ID" value="MBB3980481.1"/>
    <property type="molecule type" value="Genomic_DNA"/>
</dbReference>
<dbReference type="Pfam" id="PF01476">
    <property type="entry name" value="LysM"/>
    <property type="match status" value="2"/>
</dbReference>
<evidence type="ECO:0000313" key="4">
    <source>
        <dbReference type="EMBL" id="MBB3980481.1"/>
    </source>
</evidence>
<dbReference type="SUPFAM" id="SSF54106">
    <property type="entry name" value="LysM domain"/>
    <property type="match status" value="1"/>
</dbReference>
<sequence length="353" mass="36504">MLRPIGATALLFLLPGCIPRSAEPARPWPQPAPAPAPTPPPAIGADAAAVDLREPDPVWSAQQVVPRAQTVAPSVYIVQGGDTLRGIGNRTGAGSEMIAMANGLAPPYVIHPGQRLTIPGGRYHLVQEGETGIAIAVAYGVPWRQVVEANGLTEPFTLRRGQRLLLPGEAPARDMTLEQRAAAFRIDIDDVLTGGQPAPADNAPAPTARADATPLPSNVPAATPGAFQGSFAWPVRGAILSRFGPGASGARNDGIDIAAPLGTPIRATADGVVAYAGDKVAVFGGLILITHGSGWVSAYGHASRVDVVRGQKVMKGEVIGLSGDSGYASQPKLHFELRKDRAPVNPIAQLPPA</sequence>
<dbReference type="InterPro" id="IPR050570">
    <property type="entry name" value="Cell_wall_metabolism_enzyme"/>
</dbReference>
<evidence type="ECO:0000259" key="3">
    <source>
        <dbReference type="PROSITE" id="PS51782"/>
    </source>
</evidence>
<name>A0A7W6DC14_9SPHN</name>
<feature type="compositionally biased region" description="Pro residues" evidence="1">
    <location>
        <begin position="26"/>
        <end position="42"/>
    </location>
</feature>
<dbReference type="PANTHER" id="PTHR21666">
    <property type="entry name" value="PEPTIDASE-RELATED"/>
    <property type="match status" value="1"/>
</dbReference>
<dbReference type="RefSeq" id="WP_183953509.1">
    <property type="nucleotide sequence ID" value="NZ_JACIEB010000001.1"/>
</dbReference>
<dbReference type="InterPro" id="IPR036779">
    <property type="entry name" value="LysM_dom_sf"/>
</dbReference>
<dbReference type="SMART" id="SM00257">
    <property type="entry name" value="LysM"/>
    <property type="match status" value="2"/>
</dbReference>
<dbReference type="Pfam" id="PF01551">
    <property type="entry name" value="Peptidase_M23"/>
    <property type="match status" value="1"/>
</dbReference>